<keyword evidence="9" id="KW-0406">Ion transport</keyword>
<evidence type="ECO:0000256" key="3">
    <source>
        <dbReference type="ARBA" id="ARBA00022448"/>
    </source>
</evidence>
<feature type="transmembrane region" description="Helical" evidence="13">
    <location>
        <begin position="204"/>
        <end position="222"/>
    </location>
</feature>
<gene>
    <name evidence="14" type="ORF">GCM10010981_13620</name>
</gene>
<keyword evidence="4" id="KW-0633">Potassium transport</keyword>
<dbReference type="Proteomes" id="UP000620046">
    <property type="component" value="Unassembled WGS sequence"/>
</dbReference>
<evidence type="ECO:0000256" key="13">
    <source>
        <dbReference type="SAM" id="Phobius"/>
    </source>
</evidence>
<keyword evidence="3" id="KW-0813">Transport</keyword>
<feature type="transmembrane region" description="Helical" evidence="13">
    <location>
        <begin position="137"/>
        <end position="157"/>
    </location>
</feature>
<evidence type="ECO:0000256" key="4">
    <source>
        <dbReference type="ARBA" id="ARBA00022538"/>
    </source>
</evidence>
<dbReference type="RefSeq" id="WP_188793482.1">
    <property type="nucleotide sequence ID" value="NZ_BMJA01000001.1"/>
</dbReference>
<evidence type="ECO:0000256" key="9">
    <source>
        <dbReference type="ARBA" id="ARBA00023065"/>
    </source>
</evidence>
<comment type="caution">
    <text evidence="14">The sequence shown here is derived from an EMBL/GenBank/DDBJ whole genome shotgun (WGS) entry which is preliminary data.</text>
</comment>
<feature type="transmembrane region" description="Helical" evidence="13">
    <location>
        <begin position="21"/>
        <end position="38"/>
    </location>
</feature>
<feature type="transmembrane region" description="Helical" evidence="13">
    <location>
        <begin position="90"/>
        <end position="117"/>
    </location>
</feature>
<keyword evidence="8 13" id="KW-1133">Transmembrane helix</keyword>
<evidence type="ECO:0008006" key="16">
    <source>
        <dbReference type="Google" id="ProtNLM"/>
    </source>
</evidence>
<protein>
    <recommendedName>
        <fullName evidence="16">DUF1211 domain-containing protein</fullName>
    </recommendedName>
</protein>
<keyword evidence="6" id="KW-0631">Potassium channel</keyword>
<evidence type="ECO:0000256" key="12">
    <source>
        <dbReference type="ARBA" id="ARBA00034430"/>
    </source>
</evidence>
<organism evidence="14 15">
    <name type="scientific">Dyella nitratireducens</name>
    <dbReference type="NCBI Taxonomy" id="1849580"/>
    <lineage>
        <taxon>Bacteria</taxon>
        <taxon>Pseudomonadati</taxon>
        <taxon>Pseudomonadota</taxon>
        <taxon>Gammaproteobacteria</taxon>
        <taxon>Lysobacterales</taxon>
        <taxon>Rhodanobacteraceae</taxon>
        <taxon>Dyella</taxon>
    </lineage>
</organism>
<keyword evidence="5 13" id="KW-0812">Transmembrane</keyword>
<proteinExistence type="inferred from homology"/>
<evidence type="ECO:0000256" key="6">
    <source>
        <dbReference type="ARBA" id="ARBA00022826"/>
    </source>
</evidence>
<accession>A0ABQ1FS14</accession>
<comment type="subcellular location">
    <subcellularLocation>
        <location evidence="1">Membrane</location>
        <topology evidence="1">Multi-pass membrane protein</topology>
    </subcellularLocation>
</comment>
<reference evidence="15" key="1">
    <citation type="journal article" date="2019" name="Int. J. Syst. Evol. Microbiol.">
        <title>The Global Catalogue of Microorganisms (GCM) 10K type strain sequencing project: providing services to taxonomists for standard genome sequencing and annotation.</title>
        <authorList>
            <consortium name="The Broad Institute Genomics Platform"/>
            <consortium name="The Broad Institute Genome Sequencing Center for Infectious Disease"/>
            <person name="Wu L."/>
            <person name="Ma J."/>
        </authorList>
    </citation>
    <scope>NUCLEOTIDE SEQUENCE [LARGE SCALE GENOMIC DNA]</scope>
    <source>
        <strain evidence="15">CGMCC 1.15439</strain>
    </source>
</reference>
<evidence type="ECO:0000313" key="14">
    <source>
        <dbReference type="EMBL" id="GGA26217.1"/>
    </source>
</evidence>
<keyword evidence="11" id="KW-0407">Ion channel</keyword>
<evidence type="ECO:0000256" key="2">
    <source>
        <dbReference type="ARBA" id="ARBA00006920"/>
    </source>
</evidence>
<dbReference type="InterPro" id="IPR010617">
    <property type="entry name" value="TMEM175-like"/>
</dbReference>
<keyword evidence="7" id="KW-0630">Potassium</keyword>
<evidence type="ECO:0000256" key="7">
    <source>
        <dbReference type="ARBA" id="ARBA00022958"/>
    </source>
</evidence>
<dbReference type="EMBL" id="BMJA01000001">
    <property type="protein sequence ID" value="GGA26217.1"/>
    <property type="molecule type" value="Genomic_DNA"/>
</dbReference>
<dbReference type="Pfam" id="PF06736">
    <property type="entry name" value="TMEM175"/>
    <property type="match status" value="1"/>
</dbReference>
<sequence>MSEQHDAAQSGRVEAHRLDGFIDAAFAFAVSVLAIAGAEVPHSMHDLLLALDRIPAFACSFATLMIFWHRHVRWRDRFRLHDTTSMILSLMLVFFALIFVYPLNMLFQAMFGALYGAFAHQELSGAPSITSVHEVKALYLCYALAYACMAACLACLYRHSLRKTHMSHAERIDARENFYTQSGSICVALLSLLVTLVIPETPTWTALPGCLYILLSPVYWIAGRWARRAKASAA</sequence>
<evidence type="ECO:0000313" key="15">
    <source>
        <dbReference type="Proteomes" id="UP000620046"/>
    </source>
</evidence>
<name>A0ABQ1FS14_9GAMM</name>
<evidence type="ECO:0000256" key="11">
    <source>
        <dbReference type="ARBA" id="ARBA00023303"/>
    </source>
</evidence>
<comment type="similarity">
    <text evidence="2">Belongs to the TMEM175 family.</text>
</comment>
<evidence type="ECO:0000256" key="10">
    <source>
        <dbReference type="ARBA" id="ARBA00023136"/>
    </source>
</evidence>
<evidence type="ECO:0000256" key="5">
    <source>
        <dbReference type="ARBA" id="ARBA00022692"/>
    </source>
</evidence>
<keyword evidence="15" id="KW-1185">Reference proteome</keyword>
<feature type="transmembrane region" description="Helical" evidence="13">
    <location>
        <begin position="50"/>
        <end position="69"/>
    </location>
</feature>
<comment type="catalytic activity">
    <reaction evidence="12">
        <text>K(+)(in) = K(+)(out)</text>
        <dbReference type="Rhea" id="RHEA:29463"/>
        <dbReference type="ChEBI" id="CHEBI:29103"/>
    </reaction>
</comment>
<evidence type="ECO:0000256" key="1">
    <source>
        <dbReference type="ARBA" id="ARBA00004141"/>
    </source>
</evidence>
<evidence type="ECO:0000256" key="8">
    <source>
        <dbReference type="ARBA" id="ARBA00022989"/>
    </source>
</evidence>
<keyword evidence="10 13" id="KW-0472">Membrane</keyword>
<feature type="transmembrane region" description="Helical" evidence="13">
    <location>
        <begin position="178"/>
        <end position="198"/>
    </location>
</feature>